<evidence type="ECO:0000256" key="6">
    <source>
        <dbReference type="ARBA" id="ARBA00023204"/>
    </source>
</evidence>
<evidence type="ECO:0000259" key="9">
    <source>
        <dbReference type="Pfam" id="PF11967"/>
    </source>
</evidence>
<dbReference type="InterPro" id="IPR042242">
    <property type="entry name" value="RecO_C"/>
</dbReference>
<evidence type="ECO:0000313" key="10">
    <source>
        <dbReference type="EMBL" id="MDT0133156.1"/>
    </source>
</evidence>
<dbReference type="Proteomes" id="UP001252207">
    <property type="component" value="Unassembled WGS sequence"/>
</dbReference>
<evidence type="ECO:0000313" key="11">
    <source>
        <dbReference type="Proteomes" id="UP001252207"/>
    </source>
</evidence>
<dbReference type="GeneID" id="89489541"/>
<keyword evidence="11" id="KW-1185">Reference proteome</keyword>
<dbReference type="SUPFAM" id="SSF57863">
    <property type="entry name" value="ArfGap/RecO-like zinc finger"/>
    <property type="match status" value="1"/>
</dbReference>
<evidence type="ECO:0000256" key="5">
    <source>
        <dbReference type="ARBA" id="ARBA00023172"/>
    </source>
</evidence>
<comment type="function">
    <text evidence="1 8">Involved in DNA repair and RecF pathway recombination.</text>
</comment>
<dbReference type="Pfam" id="PF02565">
    <property type="entry name" value="RecO_C"/>
    <property type="match status" value="1"/>
</dbReference>
<organism evidence="10 11">
    <name type="scientific">Providencia huaxiensis</name>
    <dbReference type="NCBI Taxonomy" id="2027290"/>
    <lineage>
        <taxon>Bacteria</taxon>
        <taxon>Pseudomonadati</taxon>
        <taxon>Pseudomonadota</taxon>
        <taxon>Gammaproteobacteria</taxon>
        <taxon>Enterobacterales</taxon>
        <taxon>Morganellaceae</taxon>
        <taxon>Providencia</taxon>
    </lineage>
</organism>
<dbReference type="InterPro" id="IPR003717">
    <property type="entry name" value="RecO"/>
</dbReference>
<dbReference type="Gene3D" id="1.20.1440.120">
    <property type="entry name" value="Recombination protein O, C-terminal domain"/>
    <property type="match status" value="1"/>
</dbReference>
<evidence type="ECO:0000256" key="1">
    <source>
        <dbReference type="ARBA" id="ARBA00003065"/>
    </source>
</evidence>
<evidence type="ECO:0000256" key="8">
    <source>
        <dbReference type="HAMAP-Rule" id="MF_00201"/>
    </source>
</evidence>
<dbReference type="EMBL" id="JANAVW010000001">
    <property type="protein sequence ID" value="MDT0133156.1"/>
    <property type="molecule type" value="Genomic_DNA"/>
</dbReference>
<dbReference type="InterPro" id="IPR037278">
    <property type="entry name" value="ARFGAP/RecO"/>
</dbReference>
<keyword evidence="6 8" id="KW-0234">DNA repair</keyword>
<evidence type="ECO:0000256" key="7">
    <source>
        <dbReference type="ARBA" id="ARBA00033409"/>
    </source>
</evidence>
<dbReference type="PANTHER" id="PTHR33991">
    <property type="entry name" value="DNA REPAIR PROTEIN RECO"/>
    <property type="match status" value="1"/>
</dbReference>
<evidence type="ECO:0000256" key="2">
    <source>
        <dbReference type="ARBA" id="ARBA00007452"/>
    </source>
</evidence>
<keyword evidence="5 8" id="KW-0233">DNA recombination</keyword>
<keyword evidence="4 8" id="KW-0227">DNA damage</keyword>
<evidence type="ECO:0000256" key="4">
    <source>
        <dbReference type="ARBA" id="ARBA00022763"/>
    </source>
</evidence>
<proteinExistence type="inferred from homology"/>
<comment type="similarity">
    <text evidence="2 8">Belongs to the RecO family.</text>
</comment>
<name>A0ABU2IVS1_9GAMM</name>
<dbReference type="InterPro" id="IPR012340">
    <property type="entry name" value="NA-bd_OB-fold"/>
</dbReference>
<evidence type="ECO:0000256" key="3">
    <source>
        <dbReference type="ARBA" id="ARBA00021310"/>
    </source>
</evidence>
<accession>A0ABU2IVS1</accession>
<dbReference type="NCBIfam" id="TIGR00613">
    <property type="entry name" value="reco"/>
    <property type="match status" value="1"/>
</dbReference>
<comment type="caution">
    <text evidence="10">The sequence shown here is derived from an EMBL/GenBank/DDBJ whole genome shotgun (WGS) entry which is preliminary data.</text>
</comment>
<dbReference type="RefSeq" id="WP_102137510.1">
    <property type="nucleotide sequence ID" value="NZ_CP031123.2"/>
</dbReference>
<reference evidence="10 11" key="1">
    <citation type="submission" date="2022-06" db="EMBL/GenBank/DDBJ databases">
        <title>Chromosome and plasmid sequencings of Enterobacteriales species co-exiting double carbapenemases.</title>
        <authorList>
            <person name="Fu Y."/>
        </authorList>
    </citation>
    <scope>NUCLEOTIDE SEQUENCE [LARGE SCALE GENOMIC DNA]</scope>
    <source>
        <strain evidence="10 11">21030615019</strain>
    </source>
</reference>
<protein>
    <recommendedName>
        <fullName evidence="3 8">DNA repair protein RecO</fullName>
    </recommendedName>
    <alternativeName>
        <fullName evidence="7 8">Recombination protein O</fullName>
    </alternativeName>
</protein>
<feature type="domain" description="DNA replication/recombination mediator RecO N-terminal" evidence="9">
    <location>
        <begin position="4"/>
        <end position="76"/>
    </location>
</feature>
<dbReference type="PANTHER" id="PTHR33991:SF1">
    <property type="entry name" value="DNA REPAIR PROTEIN RECO"/>
    <property type="match status" value="1"/>
</dbReference>
<dbReference type="HAMAP" id="MF_00201">
    <property type="entry name" value="RecO"/>
    <property type="match status" value="1"/>
</dbReference>
<dbReference type="Gene3D" id="2.40.50.140">
    <property type="entry name" value="Nucleic acid-binding proteins"/>
    <property type="match status" value="1"/>
</dbReference>
<dbReference type="SUPFAM" id="SSF50249">
    <property type="entry name" value="Nucleic acid-binding proteins"/>
    <property type="match status" value="1"/>
</dbReference>
<dbReference type="InterPro" id="IPR022572">
    <property type="entry name" value="DNA_rep/recomb_RecO_N"/>
</dbReference>
<dbReference type="Pfam" id="PF11967">
    <property type="entry name" value="RecO_N"/>
    <property type="match status" value="1"/>
</dbReference>
<gene>
    <name evidence="8 10" type="primary">recO</name>
    <name evidence="10" type="ORF">NLX89_07335</name>
</gene>
<sequence length="242" mass="27217">MSGWQRAFVLHSRPYSETSLLLDFFTEGEGKIRLLAKGARRNRSPLRGCLQPFTPLLIRWGGKGEIKTLINADPVSLALPLTGTVLYSGLYLNELTARVLEFGTPYSALFFDYLSCLQILAASEHTPEFALRRFELALLSYLGYGVDFLHCAGSGEPVSDTMTYRYREEKGFIGSLVVDQLSFTGKQLKALASREFPDTDTLKAAKRFTRLALKPYLGGKPLKSRELFRQFTYSPVEHNKQS</sequence>